<gene>
    <name evidence="1" type="ORF">IAA08_02035</name>
</gene>
<dbReference type="Proteomes" id="UP000824024">
    <property type="component" value="Unassembled WGS sequence"/>
</dbReference>
<reference evidence="1" key="2">
    <citation type="submission" date="2021-04" db="EMBL/GenBank/DDBJ databases">
        <authorList>
            <person name="Gilroy R."/>
        </authorList>
    </citation>
    <scope>NUCLEOTIDE SEQUENCE</scope>
    <source>
        <strain evidence="1">CHK192-9172</strain>
    </source>
</reference>
<dbReference type="InterPro" id="IPR011009">
    <property type="entry name" value="Kinase-like_dom_sf"/>
</dbReference>
<proteinExistence type="predicted"/>
<dbReference type="EMBL" id="DXCH01000054">
    <property type="protein sequence ID" value="HIZ06697.1"/>
    <property type="molecule type" value="Genomic_DNA"/>
</dbReference>
<dbReference type="SUPFAM" id="SSF56112">
    <property type="entry name" value="Protein kinase-like (PK-like)"/>
    <property type="match status" value="1"/>
</dbReference>
<evidence type="ECO:0000313" key="1">
    <source>
        <dbReference type="EMBL" id="HIZ06697.1"/>
    </source>
</evidence>
<dbReference type="AlphaFoldDB" id="A0A9D2D183"/>
<dbReference type="Gene3D" id="3.90.1200.10">
    <property type="match status" value="1"/>
</dbReference>
<feature type="non-terminal residue" evidence="1">
    <location>
        <position position="1"/>
    </location>
</feature>
<sequence length="207" mass="23478">LEDIACSSVYRLGSREDMADQEVARRIAVWYQQLHNRGFSYVAQNGSDLYDESDDFTLENIAFIKEKTGTQSAPAWRALERRFDAISAMLCNTRRTLTYNDFYYTNMMVAKDKSSALMFDYNLLGKGYVYTDLRNVMSSLSAEAGNAFLEEYGGYDSAEAALDGVVSVVVALYQTCQRETFPSWARCLMQEIDTTFPGKIECLEGYL</sequence>
<comment type="caution">
    <text evidence="1">The sequence shown here is derived from an EMBL/GenBank/DDBJ whole genome shotgun (WGS) entry which is preliminary data.</text>
</comment>
<name>A0A9D2D183_9FIRM</name>
<accession>A0A9D2D183</accession>
<protein>
    <submittedName>
        <fullName evidence="1">Uncharacterized protein</fullName>
    </submittedName>
</protein>
<reference evidence="1" key="1">
    <citation type="journal article" date="2021" name="PeerJ">
        <title>Extensive microbial diversity within the chicken gut microbiome revealed by metagenomics and culture.</title>
        <authorList>
            <person name="Gilroy R."/>
            <person name="Ravi A."/>
            <person name="Getino M."/>
            <person name="Pursley I."/>
            <person name="Horton D.L."/>
            <person name="Alikhan N.F."/>
            <person name="Baker D."/>
            <person name="Gharbi K."/>
            <person name="Hall N."/>
            <person name="Watson M."/>
            <person name="Adriaenssens E.M."/>
            <person name="Foster-Nyarko E."/>
            <person name="Jarju S."/>
            <person name="Secka A."/>
            <person name="Antonio M."/>
            <person name="Oren A."/>
            <person name="Chaudhuri R.R."/>
            <person name="La Ragione R."/>
            <person name="Hildebrand F."/>
            <person name="Pallen M.J."/>
        </authorList>
    </citation>
    <scope>NUCLEOTIDE SEQUENCE</scope>
    <source>
        <strain evidence="1">CHK192-9172</strain>
    </source>
</reference>
<organism evidence="1 2">
    <name type="scientific">Candidatus Eubacterium avistercoris</name>
    <dbReference type="NCBI Taxonomy" id="2838567"/>
    <lineage>
        <taxon>Bacteria</taxon>
        <taxon>Bacillati</taxon>
        <taxon>Bacillota</taxon>
        <taxon>Clostridia</taxon>
        <taxon>Eubacteriales</taxon>
        <taxon>Eubacteriaceae</taxon>
        <taxon>Eubacterium</taxon>
    </lineage>
</organism>
<evidence type="ECO:0000313" key="2">
    <source>
        <dbReference type="Proteomes" id="UP000824024"/>
    </source>
</evidence>